<accession>A0A1J5SSZ5</accession>
<dbReference type="Pfam" id="PF03969">
    <property type="entry name" value="AFG1_ATPase"/>
    <property type="match status" value="1"/>
</dbReference>
<dbReference type="FunFam" id="3.40.50.300:FF:001254">
    <property type="entry name" value="Cell division protein ZapE"/>
    <property type="match status" value="1"/>
</dbReference>
<dbReference type="EMBL" id="MLJW01000021">
    <property type="protein sequence ID" value="OIR11115.1"/>
    <property type="molecule type" value="Genomic_DNA"/>
</dbReference>
<sequence>MQQLPETGISPSAWYRNACEQSGFVFDTRQTAAIEELEVLWHQLVEFKARRNQFLGRSLLSPAVPKGLYIWGGVGRGKTFLMDGFYHCLPYRRKRRIHFHNFMLEVHQEMKRHAHENDPLMAVAAKIERSTRLLCLDEFHVDDIADAMILGRLLTALLERGVVLLTTSNYSPDALYPNGLQRQNFLPAIALLKRELKVLHLDGDTDYRMLHMARDPLFTLATDAKAEDRMSAFFRRLTADMHAGTEAIQVRQIRIPVKRVAREVVWFDFRVLCGGHHDQSDYLEIAHRYPTVFISGIPRMTAENAPEARRFAWLIDVLYDNHVKLVASFEVEPDKLYEGGRHDSESQRISSRLAEMQTHRYLELPHHSRGVGLE</sequence>
<dbReference type="Gene3D" id="3.40.50.300">
    <property type="entry name" value="P-loop containing nucleotide triphosphate hydrolases"/>
    <property type="match status" value="1"/>
</dbReference>
<gene>
    <name evidence="3" type="ORF">GALL_72920</name>
</gene>
<dbReference type="InterPro" id="IPR005654">
    <property type="entry name" value="ATPase_AFG1-like"/>
</dbReference>
<organism evidence="3">
    <name type="scientific">mine drainage metagenome</name>
    <dbReference type="NCBI Taxonomy" id="410659"/>
    <lineage>
        <taxon>unclassified sequences</taxon>
        <taxon>metagenomes</taxon>
        <taxon>ecological metagenomes</taxon>
    </lineage>
</organism>
<keyword evidence="2" id="KW-0067">ATP-binding</keyword>
<dbReference type="PANTHER" id="PTHR12169">
    <property type="entry name" value="ATPASE N2B"/>
    <property type="match status" value="1"/>
</dbReference>
<dbReference type="NCBIfam" id="NF040713">
    <property type="entry name" value="ZapE"/>
    <property type="match status" value="1"/>
</dbReference>
<dbReference type="AlphaFoldDB" id="A0A1J5SSZ5"/>
<keyword evidence="1" id="KW-0547">Nucleotide-binding</keyword>
<dbReference type="GO" id="GO:0005737">
    <property type="term" value="C:cytoplasm"/>
    <property type="evidence" value="ECO:0007669"/>
    <property type="project" value="TreeGrafter"/>
</dbReference>
<dbReference type="InterPro" id="IPR027417">
    <property type="entry name" value="P-loop_NTPase"/>
</dbReference>
<dbReference type="PANTHER" id="PTHR12169:SF6">
    <property type="entry name" value="AFG1-LIKE ATPASE"/>
    <property type="match status" value="1"/>
</dbReference>
<name>A0A1J5SSZ5_9ZZZZ</name>
<evidence type="ECO:0000256" key="1">
    <source>
        <dbReference type="ARBA" id="ARBA00022741"/>
    </source>
</evidence>
<dbReference type="SUPFAM" id="SSF52540">
    <property type="entry name" value="P-loop containing nucleoside triphosphate hydrolases"/>
    <property type="match status" value="1"/>
</dbReference>
<dbReference type="GO" id="GO:0005524">
    <property type="term" value="F:ATP binding"/>
    <property type="evidence" value="ECO:0007669"/>
    <property type="project" value="UniProtKB-KW"/>
</dbReference>
<evidence type="ECO:0000256" key="2">
    <source>
        <dbReference type="ARBA" id="ARBA00022840"/>
    </source>
</evidence>
<dbReference type="GO" id="GO:0016887">
    <property type="term" value="F:ATP hydrolysis activity"/>
    <property type="evidence" value="ECO:0007669"/>
    <property type="project" value="InterPro"/>
</dbReference>
<proteinExistence type="predicted"/>
<protein>
    <submittedName>
        <fullName evidence="3">AFG1-like ATPase</fullName>
    </submittedName>
</protein>
<reference evidence="3" key="1">
    <citation type="submission" date="2016-10" db="EMBL/GenBank/DDBJ databases">
        <title>Sequence of Gallionella enrichment culture.</title>
        <authorList>
            <person name="Poehlein A."/>
            <person name="Muehling M."/>
            <person name="Daniel R."/>
        </authorList>
    </citation>
    <scope>NUCLEOTIDE SEQUENCE</scope>
</reference>
<evidence type="ECO:0000313" key="3">
    <source>
        <dbReference type="EMBL" id="OIR11115.1"/>
    </source>
</evidence>
<comment type="caution">
    <text evidence="3">The sequence shown here is derived from an EMBL/GenBank/DDBJ whole genome shotgun (WGS) entry which is preliminary data.</text>
</comment>